<comment type="caution">
    <text evidence="1">The sequence shown here is derived from an EMBL/GenBank/DDBJ whole genome shotgun (WGS) entry which is preliminary data.</text>
</comment>
<keyword evidence="2" id="KW-1185">Reference proteome</keyword>
<protein>
    <recommendedName>
        <fullName evidence="3">F-box domain-containing protein</fullName>
    </recommendedName>
</protein>
<organism evidence="1 2">
    <name type="scientific">Sclerotinia borealis (strain F-4128)</name>
    <dbReference type="NCBI Taxonomy" id="1432307"/>
    <lineage>
        <taxon>Eukaryota</taxon>
        <taxon>Fungi</taxon>
        <taxon>Dikarya</taxon>
        <taxon>Ascomycota</taxon>
        <taxon>Pezizomycotina</taxon>
        <taxon>Leotiomycetes</taxon>
        <taxon>Helotiales</taxon>
        <taxon>Sclerotiniaceae</taxon>
        <taxon>Sclerotinia</taxon>
    </lineage>
</organism>
<sequence>MDSNPWSLPWPRELPVVVQNLQKLPIEIVHQILSDLPVIKILAILSWRLPFLWQCVLTHINYGRIFRSYDDISDAMNHYTLYREICWFRRWPPADPSSIFALSSQILIKLLVPLHGMICKMRSKIRAGLDIRAYDLDLLIKHGGKFRPGTTNIRLDGLGQTLNLQTCWVYWNWIKESKRQLNITKSEQKRLSARLVGNFSRFLRQSLDPSQGNPRPNTSHIVARFESSAIKSLRDRNLYHNWLHKHCKPGTDLVELVPYDRYLWLLLETLDKHPFDIGITGLEDTLAKVTLHNEEQGTDAENTGLSTVDKENPSRFQYPEEIADELRTVLKGLMYVYTEPPSLVPRIQWAPAGNVSSSEKWPKFSVDRERHPNILSPIKHQCVNKHIKPHDEREYGWLEAFVKAIRWIESNIGVAKGDF</sequence>
<dbReference type="Proteomes" id="UP000019487">
    <property type="component" value="Unassembled WGS sequence"/>
</dbReference>
<proteinExistence type="predicted"/>
<gene>
    <name evidence="1" type="ORF">SBOR_1479</name>
</gene>
<evidence type="ECO:0000313" key="2">
    <source>
        <dbReference type="Proteomes" id="UP000019487"/>
    </source>
</evidence>
<name>W9CUA5_SCLBF</name>
<reference evidence="1 2" key="1">
    <citation type="journal article" date="2014" name="Genome Announc.">
        <title>Draft genome sequence of Sclerotinia borealis, a psychrophilic plant pathogenic fungus.</title>
        <authorList>
            <person name="Mardanov A.V."/>
            <person name="Beletsky A.V."/>
            <person name="Kadnikov V.V."/>
            <person name="Ignatov A.N."/>
            <person name="Ravin N.V."/>
        </authorList>
    </citation>
    <scope>NUCLEOTIDE SEQUENCE [LARGE SCALE GENOMIC DNA]</scope>
    <source>
        <strain evidence="2">F-4157</strain>
    </source>
</reference>
<dbReference type="EMBL" id="AYSA01000053">
    <property type="protein sequence ID" value="ESZ98100.1"/>
    <property type="molecule type" value="Genomic_DNA"/>
</dbReference>
<dbReference type="AlphaFoldDB" id="W9CUA5"/>
<dbReference type="HOGENOM" id="CLU_049910_0_0_1"/>
<dbReference type="OrthoDB" id="3478523at2759"/>
<evidence type="ECO:0008006" key="3">
    <source>
        <dbReference type="Google" id="ProtNLM"/>
    </source>
</evidence>
<accession>W9CUA5</accession>
<evidence type="ECO:0000313" key="1">
    <source>
        <dbReference type="EMBL" id="ESZ98100.1"/>
    </source>
</evidence>